<gene>
    <name evidence="1" type="ordered locus">BMS_1488</name>
</gene>
<organism evidence="1 2">
    <name type="scientific">Halobacteriovorax marinus (strain ATCC BAA-682 / DSM 15412 / SJ)</name>
    <name type="common">Bacteriovorax marinus</name>
    <dbReference type="NCBI Taxonomy" id="862908"/>
    <lineage>
        <taxon>Bacteria</taxon>
        <taxon>Pseudomonadati</taxon>
        <taxon>Bdellovibrionota</taxon>
        <taxon>Bacteriovoracia</taxon>
        <taxon>Bacteriovoracales</taxon>
        <taxon>Halobacteriovoraceae</taxon>
        <taxon>Halobacteriovorax</taxon>
    </lineage>
</organism>
<evidence type="ECO:0000313" key="2">
    <source>
        <dbReference type="Proteomes" id="UP000008963"/>
    </source>
</evidence>
<proteinExistence type="predicted"/>
<dbReference type="Proteomes" id="UP000008963">
    <property type="component" value="Chromosome"/>
</dbReference>
<protein>
    <submittedName>
        <fullName evidence="1">Exported protein</fullName>
    </submittedName>
</protein>
<name>E1X0B7_HALMS</name>
<evidence type="ECO:0000313" key="1">
    <source>
        <dbReference type="EMBL" id="CBW26345.1"/>
    </source>
</evidence>
<dbReference type="HOGENOM" id="CLU_517558_0_0_7"/>
<dbReference type="KEGG" id="bmx:BMS_1488"/>
<reference evidence="2" key="1">
    <citation type="journal article" date="2013" name="ISME J.">
        <title>A small predatory core genome in the divergent marine Bacteriovorax marinus SJ and the terrestrial Bdellovibrio bacteriovorus.</title>
        <authorList>
            <person name="Crossman L.C."/>
            <person name="Chen H."/>
            <person name="Cerdeno-Tarraga A.M."/>
            <person name="Brooks K."/>
            <person name="Quail M.A."/>
            <person name="Pineiro S.A."/>
            <person name="Hobley L."/>
            <person name="Sockett R.E."/>
            <person name="Bentley S.D."/>
            <person name="Parkhill J."/>
            <person name="Williams H.N."/>
            <person name="Stine O.C."/>
        </authorList>
    </citation>
    <scope>NUCLEOTIDE SEQUENCE [LARGE SCALE GENOMIC DNA]</scope>
    <source>
        <strain evidence="2">ATCC BAA-682 / DSM 15412 / SJ</strain>
    </source>
</reference>
<keyword evidence="2" id="KW-1185">Reference proteome</keyword>
<accession>E1X0B7</accession>
<dbReference type="EMBL" id="FQ312005">
    <property type="protein sequence ID" value="CBW26345.1"/>
    <property type="molecule type" value="Genomic_DNA"/>
</dbReference>
<dbReference type="AlphaFoldDB" id="E1X0B7"/>
<dbReference type="PATRIC" id="fig|862908.3.peg.1417"/>
<sequence>MEITSMTLRSLFIKLILSSLICSNIFAQSFNEAQISLASSTGKSAVIKLGRLQGLKEGMRATFLVQSGSLGYPKLEKVAQGELVRALDTQSYWYFKKVYNPARIRANQKLVFMAMETELKGVRDFKVLSRKRVFPKNKKNKDIDFENETGVPPELVVEGEKYVKSKELIDNKMTFGHDIEIQQFDLWAKRNGLTKVDDFLREFERKYVDANFKEKSSYDDEVEKIKNNIYHAQIDGFISKINSQKYGLRGLYRDQKRDQDNKTLKDRNDILNVYEESREELKRKRILGVENSKKVVRDGALWSADFDDEGLRNYMLKSGIEEEEIRQYRNLTQKTGNEITFRISSAVSNHSTQEDDNHRNKGYSVAVGYEYHLMRTSPSLLRFSLEVYAQRSIENIDIGGINGRFSMGSFGGQLMYYFYNNPAILNQWAWFVGVGARRGNADVTSVELSNPYEYQVVGLPTWSIGTKYRFKTGDSFEDDIPVGAGINLRLSGERMSLSSVSTNLDNVNTDILLNDIKLTVGLSVYF</sequence>